<keyword evidence="5" id="KW-1185">Reference proteome</keyword>
<evidence type="ECO:0000256" key="1">
    <source>
        <dbReference type="ARBA" id="ARBA00022737"/>
    </source>
</evidence>
<dbReference type="Pfam" id="PF00023">
    <property type="entry name" value="Ank"/>
    <property type="match status" value="1"/>
</dbReference>
<dbReference type="PROSITE" id="PS50297">
    <property type="entry name" value="ANK_REP_REGION"/>
    <property type="match status" value="1"/>
</dbReference>
<dbReference type="SUPFAM" id="SSF48403">
    <property type="entry name" value="Ankyrin repeat"/>
    <property type="match status" value="1"/>
</dbReference>
<evidence type="ECO:0008006" key="6">
    <source>
        <dbReference type="Google" id="ProtNLM"/>
    </source>
</evidence>
<comment type="caution">
    <text evidence="4">The sequence shown here is derived from an EMBL/GenBank/DDBJ whole genome shotgun (WGS) entry which is preliminary data.</text>
</comment>
<dbReference type="Gene3D" id="1.25.40.20">
    <property type="entry name" value="Ankyrin repeat-containing domain"/>
    <property type="match status" value="1"/>
</dbReference>
<gene>
    <name evidence="4" type="ORF">CH367_00375</name>
</gene>
<reference evidence="4 5" key="1">
    <citation type="submission" date="2017-07" db="EMBL/GenBank/DDBJ databases">
        <title>Leptospira spp. isolated from tropical soils.</title>
        <authorList>
            <person name="Thibeaux R."/>
            <person name="Iraola G."/>
            <person name="Ferres I."/>
            <person name="Bierque E."/>
            <person name="Girault D."/>
            <person name="Soupe-Gilbert M.-E."/>
            <person name="Picardeau M."/>
            <person name="Goarant C."/>
        </authorList>
    </citation>
    <scope>NUCLEOTIDE SEQUENCE [LARGE SCALE GENOMIC DNA]</scope>
    <source>
        <strain evidence="4 5">FH4-C-A1</strain>
    </source>
</reference>
<accession>A0ABX4NU42</accession>
<dbReference type="PANTHER" id="PTHR24126:SF14">
    <property type="entry name" value="ANK_REP_REGION DOMAIN-CONTAINING PROTEIN"/>
    <property type="match status" value="1"/>
</dbReference>
<organism evidence="4 5">
    <name type="scientific">Leptospira barantonii</name>
    <dbReference type="NCBI Taxonomy" id="2023184"/>
    <lineage>
        <taxon>Bacteria</taxon>
        <taxon>Pseudomonadati</taxon>
        <taxon>Spirochaetota</taxon>
        <taxon>Spirochaetia</taxon>
        <taxon>Leptospirales</taxon>
        <taxon>Leptospiraceae</taxon>
        <taxon>Leptospira</taxon>
    </lineage>
</organism>
<dbReference type="Pfam" id="PF12796">
    <property type="entry name" value="Ank_2"/>
    <property type="match status" value="1"/>
</dbReference>
<sequence length="348" mass="39853">MEKNYLESKRTRSDIFKIPIQKEFDLGCQIRSPIMNETREPKFIKAKAEHRYALMRWIEKNEIEMIREELELRGKDFYRNSPLFFAASENSPATLKFLESFGLPLDTRDSNGNTLHFYACRDRGKAEVVEYLLHKNVMPDPKDVVEAAHSGKIEILKLYQSAGIDLKSSNIRNDHYTILEIATFSGLESVKFLLEQGLKLEDSVLPRAVNLGKFDLVRYLVTEQKADPNTKVYERNAIHEACLGPSNHNPSDYLEILKFLHENGGDLNSASNWIPNTHAYTPLHFACRPGPQDKTPIIEYLLENGADLDLENPNSALSIADTKTRKQVLKFLETRKETPISKILSKSR</sequence>
<dbReference type="PROSITE" id="PS50088">
    <property type="entry name" value="ANK_REPEAT"/>
    <property type="match status" value="1"/>
</dbReference>
<dbReference type="EMBL" id="NPDS01000001">
    <property type="protein sequence ID" value="PJZ58548.1"/>
    <property type="molecule type" value="Genomic_DNA"/>
</dbReference>
<name>A0ABX4NU42_9LEPT</name>
<evidence type="ECO:0000256" key="2">
    <source>
        <dbReference type="ARBA" id="ARBA00023043"/>
    </source>
</evidence>
<dbReference type="InterPro" id="IPR036770">
    <property type="entry name" value="Ankyrin_rpt-contain_sf"/>
</dbReference>
<dbReference type="Proteomes" id="UP000231879">
    <property type="component" value="Unassembled WGS sequence"/>
</dbReference>
<evidence type="ECO:0000313" key="5">
    <source>
        <dbReference type="Proteomes" id="UP000231879"/>
    </source>
</evidence>
<dbReference type="PANTHER" id="PTHR24126">
    <property type="entry name" value="ANKYRIN REPEAT, PH AND SEC7 DOMAIN CONTAINING PROTEIN SECG-RELATED"/>
    <property type="match status" value="1"/>
</dbReference>
<feature type="repeat" description="ANK" evidence="3">
    <location>
        <begin position="278"/>
        <end position="313"/>
    </location>
</feature>
<protein>
    <recommendedName>
        <fullName evidence="6">Ankyrin repeat domain-containing protein</fullName>
    </recommendedName>
</protein>
<evidence type="ECO:0000256" key="3">
    <source>
        <dbReference type="PROSITE-ProRule" id="PRU00023"/>
    </source>
</evidence>
<keyword evidence="1" id="KW-0677">Repeat</keyword>
<keyword evidence="2 3" id="KW-0040">ANK repeat</keyword>
<dbReference type="InterPro" id="IPR002110">
    <property type="entry name" value="Ankyrin_rpt"/>
</dbReference>
<evidence type="ECO:0000313" key="4">
    <source>
        <dbReference type="EMBL" id="PJZ58548.1"/>
    </source>
</evidence>
<proteinExistence type="predicted"/>
<dbReference type="SMART" id="SM00248">
    <property type="entry name" value="ANK"/>
    <property type="match status" value="5"/>
</dbReference>